<evidence type="ECO:0000313" key="2">
    <source>
        <dbReference type="Proteomes" id="UP000199361"/>
    </source>
</evidence>
<reference evidence="1 2" key="1">
    <citation type="submission" date="2016-10" db="EMBL/GenBank/DDBJ databases">
        <authorList>
            <person name="de Groot N.N."/>
        </authorList>
    </citation>
    <scope>NUCLEOTIDE SEQUENCE [LARGE SCALE GENOMIC DNA]</scope>
    <source>
        <strain evidence="1 2">CGMCC 4.5598</strain>
    </source>
</reference>
<keyword evidence="2" id="KW-1185">Reference proteome</keyword>
<sequence>MSVRWLPVERRQTRVRVVAYTCECRSLVFEHCMAGGQSFVRRYDRSAPSPSIMESPRMRVVDAMALWRQLMNGEAR</sequence>
<protein>
    <submittedName>
        <fullName evidence="1">Uncharacterized protein</fullName>
    </submittedName>
</protein>
<evidence type="ECO:0000313" key="1">
    <source>
        <dbReference type="EMBL" id="SET90433.1"/>
    </source>
</evidence>
<gene>
    <name evidence="1" type="ORF">SAMN05421811_104631</name>
</gene>
<dbReference type="EMBL" id="FOHX01000004">
    <property type="protein sequence ID" value="SET90433.1"/>
    <property type="molecule type" value="Genomic_DNA"/>
</dbReference>
<proteinExistence type="predicted"/>
<organism evidence="1 2">
    <name type="scientific">Nonomuraea wenchangensis</name>
    <dbReference type="NCBI Taxonomy" id="568860"/>
    <lineage>
        <taxon>Bacteria</taxon>
        <taxon>Bacillati</taxon>
        <taxon>Actinomycetota</taxon>
        <taxon>Actinomycetes</taxon>
        <taxon>Streptosporangiales</taxon>
        <taxon>Streptosporangiaceae</taxon>
        <taxon>Nonomuraea</taxon>
    </lineage>
</organism>
<dbReference type="AlphaFoldDB" id="A0A1I0I2J1"/>
<accession>A0A1I0I2J1</accession>
<dbReference type="Proteomes" id="UP000199361">
    <property type="component" value="Unassembled WGS sequence"/>
</dbReference>
<name>A0A1I0I2J1_9ACTN</name>